<protein>
    <submittedName>
        <fullName evidence="2">Uncharacterized protein</fullName>
    </submittedName>
</protein>
<keyword evidence="3" id="KW-1185">Reference proteome</keyword>
<feature type="compositionally biased region" description="Polar residues" evidence="1">
    <location>
        <begin position="15"/>
        <end position="31"/>
    </location>
</feature>
<dbReference type="EMBL" id="JADYXP020000020">
    <property type="protein sequence ID" value="KAL0104517.1"/>
    <property type="molecule type" value="Genomic_DNA"/>
</dbReference>
<feature type="compositionally biased region" description="Basic residues" evidence="1">
    <location>
        <begin position="109"/>
        <end position="122"/>
    </location>
</feature>
<accession>A0AAW2ES59</accession>
<comment type="caution">
    <text evidence="2">The sequence shown here is derived from an EMBL/GenBank/DDBJ whole genome shotgun (WGS) entry which is preliminary data.</text>
</comment>
<name>A0AAW2ES59_9HYME</name>
<organism evidence="2 3">
    <name type="scientific">Cardiocondyla obscurior</name>
    <dbReference type="NCBI Taxonomy" id="286306"/>
    <lineage>
        <taxon>Eukaryota</taxon>
        <taxon>Metazoa</taxon>
        <taxon>Ecdysozoa</taxon>
        <taxon>Arthropoda</taxon>
        <taxon>Hexapoda</taxon>
        <taxon>Insecta</taxon>
        <taxon>Pterygota</taxon>
        <taxon>Neoptera</taxon>
        <taxon>Endopterygota</taxon>
        <taxon>Hymenoptera</taxon>
        <taxon>Apocrita</taxon>
        <taxon>Aculeata</taxon>
        <taxon>Formicoidea</taxon>
        <taxon>Formicidae</taxon>
        <taxon>Myrmicinae</taxon>
        <taxon>Cardiocondyla</taxon>
    </lineage>
</organism>
<dbReference type="AlphaFoldDB" id="A0AAW2ES59"/>
<sequence>MTATRKPRGRHGPTLRSSRLSNMSTLTSNSGEIKPFRLEGIKFWTGNERKEKGGGGRRRVRLRAEGSIARHGGSCWGFREPDKEGHLYLARRDREKESVRGNGGEAEKRKKKKKNRKRKKRGQSFNKEFESSS</sequence>
<evidence type="ECO:0000313" key="3">
    <source>
        <dbReference type="Proteomes" id="UP001430953"/>
    </source>
</evidence>
<feature type="region of interest" description="Disordered" evidence="1">
    <location>
        <begin position="87"/>
        <end position="133"/>
    </location>
</feature>
<feature type="region of interest" description="Disordered" evidence="1">
    <location>
        <begin position="1"/>
        <end position="32"/>
    </location>
</feature>
<feature type="compositionally biased region" description="Basic and acidic residues" evidence="1">
    <location>
        <begin position="87"/>
        <end position="99"/>
    </location>
</feature>
<feature type="compositionally biased region" description="Basic residues" evidence="1">
    <location>
        <begin position="1"/>
        <end position="13"/>
    </location>
</feature>
<reference evidence="2 3" key="1">
    <citation type="submission" date="2023-03" db="EMBL/GenBank/DDBJ databases">
        <title>High recombination rates correlate with genetic variation in Cardiocondyla obscurior ants.</title>
        <authorList>
            <person name="Errbii M."/>
        </authorList>
    </citation>
    <scope>NUCLEOTIDE SEQUENCE [LARGE SCALE GENOMIC DNA]</scope>
    <source>
        <strain evidence="2">Alpha-2009</strain>
        <tissue evidence="2">Whole body</tissue>
    </source>
</reference>
<gene>
    <name evidence="2" type="ORF">PUN28_017314</name>
</gene>
<dbReference type="Proteomes" id="UP001430953">
    <property type="component" value="Unassembled WGS sequence"/>
</dbReference>
<evidence type="ECO:0000256" key="1">
    <source>
        <dbReference type="SAM" id="MobiDB-lite"/>
    </source>
</evidence>
<proteinExistence type="predicted"/>
<evidence type="ECO:0000313" key="2">
    <source>
        <dbReference type="EMBL" id="KAL0104517.1"/>
    </source>
</evidence>